<evidence type="ECO:0000313" key="8">
    <source>
        <dbReference type="Proteomes" id="UP000183209"/>
    </source>
</evidence>
<proteinExistence type="inferred from homology"/>
<dbReference type="Proteomes" id="UP000183209">
    <property type="component" value="Unassembled WGS sequence"/>
</dbReference>
<dbReference type="Pfam" id="PF04542">
    <property type="entry name" value="Sigma70_r2"/>
    <property type="match status" value="1"/>
</dbReference>
<dbReference type="InterPro" id="IPR039425">
    <property type="entry name" value="RNA_pol_sigma-70-like"/>
</dbReference>
<dbReference type="InterPro" id="IPR013324">
    <property type="entry name" value="RNA_pol_sigma_r3/r4-like"/>
</dbReference>
<dbReference type="PANTHER" id="PTHR43133:SF46">
    <property type="entry name" value="RNA POLYMERASE SIGMA-70 FACTOR ECF SUBFAMILY"/>
    <property type="match status" value="1"/>
</dbReference>
<dbReference type="InterPro" id="IPR036388">
    <property type="entry name" value="WH-like_DNA-bd_sf"/>
</dbReference>
<reference evidence="7 8" key="1">
    <citation type="submission" date="2016-10" db="EMBL/GenBank/DDBJ databases">
        <authorList>
            <person name="de Groot N.N."/>
        </authorList>
    </citation>
    <scope>NUCLEOTIDE SEQUENCE [LARGE SCALE GENOMIC DNA]</scope>
    <source>
        <strain evidence="7 8">CGMCC 1.6114</strain>
    </source>
</reference>
<evidence type="ECO:0000256" key="1">
    <source>
        <dbReference type="ARBA" id="ARBA00010641"/>
    </source>
</evidence>
<dbReference type="InterPro" id="IPR007627">
    <property type="entry name" value="RNA_pol_sigma70_r2"/>
</dbReference>
<protein>
    <submittedName>
        <fullName evidence="7">RNA polymerase sigma-70 factor, ECF subfamily</fullName>
    </submittedName>
</protein>
<keyword evidence="2" id="KW-0805">Transcription regulation</keyword>
<dbReference type="NCBIfam" id="TIGR02937">
    <property type="entry name" value="sigma70-ECF"/>
    <property type="match status" value="1"/>
</dbReference>
<accession>A0A1I6QAN9</accession>
<feature type="domain" description="RNA polymerase sigma factor 70 region 4 type 2" evidence="6">
    <location>
        <begin position="141"/>
        <end position="193"/>
    </location>
</feature>
<sequence>MCTYYGANRISVRKRILDINNQNFINLLKEGDIEAHELLYRLYYERLLYVANSYLNNKEDSEEIINDVFVKLWKRKNKLSIKSSLNAYLYRMTKNFCLDHLRKHKKRLSKTDNTLQLEAFVHFEALSDTASTKFIEEELGQQIQLAIAALPEKCREVFTKSKVQGLRYKEISEELDISIKTVENHMSKALKHMRLYLREYMPFL</sequence>
<dbReference type="PANTHER" id="PTHR43133">
    <property type="entry name" value="RNA POLYMERASE ECF-TYPE SIGMA FACTO"/>
    <property type="match status" value="1"/>
</dbReference>
<evidence type="ECO:0000259" key="6">
    <source>
        <dbReference type="Pfam" id="PF08281"/>
    </source>
</evidence>
<feature type="domain" description="RNA polymerase sigma-70 region 2" evidence="5">
    <location>
        <begin position="39"/>
        <end position="106"/>
    </location>
</feature>
<dbReference type="SUPFAM" id="SSF88659">
    <property type="entry name" value="Sigma3 and sigma4 domains of RNA polymerase sigma factors"/>
    <property type="match status" value="1"/>
</dbReference>
<keyword evidence="4" id="KW-0804">Transcription</keyword>
<evidence type="ECO:0000313" key="7">
    <source>
        <dbReference type="EMBL" id="SFS49350.1"/>
    </source>
</evidence>
<dbReference type="InterPro" id="IPR014284">
    <property type="entry name" value="RNA_pol_sigma-70_dom"/>
</dbReference>
<dbReference type="NCBIfam" id="TIGR02985">
    <property type="entry name" value="Sig70_bacteroi1"/>
    <property type="match status" value="1"/>
</dbReference>
<dbReference type="InterPro" id="IPR013325">
    <property type="entry name" value="RNA_pol_sigma_r2"/>
</dbReference>
<dbReference type="GO" id="GO:0016987">
    <property type="term" value="F:sigma factor activity"/>
    <property type="evidence" value="ECO:0007669"/>
    <property type="project" value="UniProtKB-KW"/>
</dbReference>
<dbReference type="InterPro" id="IPR013249">
    <property type="entry name" value="RNA_pol_sigma70_r4_t2"/>
</dbReference>
<dbReference type="GO" id="GO:0003677">
    <property type="term" value="F:DNA binding"/>
    <property type="evidence" value="ECO:0007669"/>
    <property type="project" value="InterPro"/>
</dbReference>
<evidence type="ECO:0000256" key="4">
    <source>
        <dbReference type="ARBA" id="ARBA00023163"/>
    </source>
</evidence>
<dbReference type="GO" id="GO:0006352">
    <property type="term" value="P:DNA-templated transcription initiation"/>
    <property type="evidence" value="ECO:0007669"/>
    <property type="project" value="InterPro"/>
</dbReference>
<evidence type="ECO:0000256" key="3">
    <source>
        <dbReference type="ARBA" id="ARBA00023082"/>
    </source>
</evidence>
<dbReference type="EMBL" id="FPAG01000002">
    <property type="protein sequence ID" value="SFS49350.1"/>
    <property type="molecule type" value="Genomic_DNA"/>
</dbReference>
<dbReference type="Pfam" id="PF08281">
    <property type="entry name" value="Sigma70_r4_2"/>
    <property type="match status" value="1"/>
</dbReference>
<dbReference type="SUPFAM" id="SSF88946">
    <property type="entry name" value="Sigma2 domain of RNA polymerase sigma factors"/>
    <property type="match status" value="1"/>
</dbReference>
<dbReference type="AlphaFoldDB" id="A0A1I6QAN9"/>
<dbReference type="Gene3D" id="1.10.10.10">
    <property type="entry name" value="Winged helix-like DNA-binding domain superfamily/Winged helix DNA-binding domain"/>
    <property type="match status" value="1"/>
</dbReference>
<organism evidence="7 8">
    <name type="scientific">Zhouia amylolytica</name>
    <dbReference type="NCBI Taxonomy" id="376730"/>
    <lineage>
        <taxon>Bacteria</taxon>
        <taxon>Pseudomonadati</taxon>
        <taxon>Bacteroidota</taxon>
        <taxon>Flavobacteriia</taxon>
        <taxon>Flavobacteriales</taxon>
        <taxon>Flavobacteriaceae</taxon>
        <taxon>Zhouia</taxon>
    </lineage>
</organism>
<dbReference type="InterPro" id="IPR014327">
    <property type="entry name" value="RNA_pol_sigma70_bacteroid"/>
</dbReference>
<evidence type="ECO:0000256" key="2">
    <source>
        <dbReference type="ARBA" id="ARBA00023015"/>
    </source>
</evidence>
<dbReference type="Gene3D" id="1.10.1740.10">
    <property type="match status" value="1"/>
</dbReference>
<comment type="similarity">
    <text evidence="1">Belongs to the sigma-70 factor family. ECF subfamily.</text>
</comment>
<gene>
    <name evidence="7" type="ORF">SAMN04487906_0537</name>
</gene>
<name>A0A1I6QAN9_9FLAO</name>
<keyword evidence="3" id="KW-0731">Sigma factor</keyword>
<dbReference type="CDD" id="cd06171">
    <property type="entry name" value="Sigma70_r4"/>
    <property type="match status" value="1"/>
</dbReference>
<evidence type="ECO:0000259" key="5">
    <source>
        <dbReference type="Pfam" id="PF04542"/>
    </source>
</evidence>